<keyword evidence="3" id="KW-1185">Reference proteome</keyword>
<comment type="caution">
    <text evidence="2">The sequence shown here is derived from an EMBL/GenBank/DDBJ whole genome shotgun (WGS) entry which is preliminary data.</text>
</comment>
<dbReference type="EMBL" id="ASPP01005821">
    <property type="protein sequence ID" value="ETO29830.1"/>
    <property type="molecule type" value="Genomic_DNA"/>
</dbReference>
<dbReference type="Proteomes" id="UP000023152">
    <property type="component" value="Unassembled WGS sequence"/>
</dbReference>
<feature type="region of interest" description="Disordered" evidence="1">
    <location>
        <begin position="17"/>
        <end position="38"/>
    </location>
</feature>
<evidence type="ECO:0000256" key="1">
    <source>
        <dbReference type="SAM" id="MobiDB-lite"/>
    </source>
</evidence>
<organism evidence="2 3">
    <name type="scientific">Reticulomyxa filosa</name>
    <dbReference type="NCBI Taxonomy" id="46433"/>
    <lineage>
        <taxon>Eukaryota</taxon>
        <taxon>Sar</taxon>
        <taxon>Rhizaria</taxon>
        <taxon>Retaria</taxon>
        <taxon>Foraminifera</taxon>
        <taxon>Monothalamids</taxon>
        <taxon>Reticulomyxidae</taxon>
        <taxon>Reticulomyxa</taxon>
    </lineage>
</organism>
<dbReference type="AlphaFoldDB" id="X6NU59"/>
<proteinExistence type="predicted"/>
<sequence length="186" mass="21704">MEQIKLNYRHFISRKQANKMNQKRNRKVNASSSYGHPHYQSHHLFIKRSLDANSSNKNRIKNSNFPNLPIEILHENGHQSDFVNNNKKVRNECYPQYNYESHNGNKNVMMEDEDTRTNEETTKDSTEYSEAQQTIAGLLDGLFDETPPKQSQSRKTLDTPSKITMSPFANTWTQVGHIFVLFLRTN</sequence>
<accession>X6NU59</accession>
<reference evidence="2 3" key="1">
    <citation type="journal article" date="2013" name="Curr. Biol.">
        <title>The Genome of the Foraminiferan Reticulomyxa filosa.</title>
        <authorList>
            <person name="Glockner G."/>
            <person name="Hulsmann N."/>
            <person name="Schleicher M."/>
            <person name="Noegel A.A."/>
            <person name="Eichinger L."/>
            <person name="Gallinger C."/>
            <person name="Pawlowski J."/>
            <person name="Sierra R."/>
            <person name="Euteneuer U."/>
            <person name="Pillet L."/>
            <person name="Moustafa A."/>
            <person name="Platzer M."/>
            <person name="Groth M."/>
            <person name="Szafranski K."/>
            <person name="Schliwa M."/>
        </authorList>
    </citation>
    <scope>NUCLEOTIDE SEQUENCE [LARGE SCALE GENOMIC DNA]</scope>
</reference>
<feature type="compositionally biased region" description="Basic residues" evidence="1">
    <location>
        <begin position="17"/>
        <end position="27"/>
    </location>
</feature>
<evidence type="ECO:0000313" key="2">
    <source>
        <dbReference type="EMBL" id="ETO29830.1"/>
    </source>
</evidence>
<gene>
    <name evidence="2" type="ORF">RFI_07291</name>
</gene>
<protein>
    <submittedName>
        <fullName evidence="2">Uncharacterized protein</fullName>
    </submittedName>
</protein>
<evidence type="ECO:0000313" key="3">
    <source>
        <dbReference type="Proteomes" id="UP000023152"/>
    </source>
</evidence>
<name>X6NU59_RETFI</name>